<organism evidence="2 3">
    <name type="scientific">Amycolatopsis halotolerans</name>
    <dbReference type="NCBI Taxonomy" id="330083"/>
    <lineage>
        <taxon>Bacteria</taxon>
        <taxon>Bacillati</taxon>
        <taxon>Actinomycetota</taxon>
        <taxon>Actinomycetes</taxon>
        <taxon>Pseudonocardiales</taxon>
        <taxon>Pseudonocardiaceae</taxon>
        <taxon>Amycolatopsis</taxon>
    </lineage>
</organism>
<evidence type="ECO:0000313" key="3">
    <source>
        <dbReference type="Proteomes" id="UP001595764"/>
    </source>
</evidence>
<keyword evidence="3" id="KW-1185">Reference proteome</keyword>
<reference evidence="3" key="1">
    <citation type="journal article" date="2019" name="Int. J. Syst. Evol. Microbiol.">
        <title>The Global Catalogue of Microorganisms (GCM) 10K type strain sequencing project: providing services to taxonomists for standard genome sequencing and annotation.</title>
        <authorList>
            <consortium name="The Broad Institute Genomics Platform"/>
            <consortium name="The Broad Institute Genome Sequencing Center for Infectious Disease"/>
            <person name="Wu L."/>
            <person name="Ma J."/>
        </authorList>
    </citation>
    <scope>NUCLEOTIDE SEQUENCE [LARGE SCALE GENOMIC DNA]</scope>
    <source>
        <strain evidence="3">CGMCC 4.7682</strain>
    </source>
</reference>
<dbReference type="Proteomes" id="UP001595764">
    <property type="component" value="Unassembled WGS sequence"/>
</dbReference>
<gene>
    <name evidence="2" type="ORF">ACFORO_32810</name>
</gene>
<dbReference type="EMBL" id="JBHRWI010000043">
    <property type="protein sequence ID" value="MFC3514996.1"/>
    <property type="molecule type" value="Genomic_DNA"/>
</dbReference>
<feature type="compositionally biased region" description="Basic and acidic residues" evidence="1">
    <location>
        <begin position="11"/>
        <end position="53"/>
    </location>
</feature>
<feature type="compositionally biased region" description="Basic residues" evidence="1">
    <location>
        <begin position="1"/>
        <end position="10"/>
    </location>
</feature>
<evidence type="ECO:0000256" key="1">
    <source>
        <dbReference type="SAM" id="MobiDB-lite"/>
    </source>
</evidence>
<comment type="caution">
    <text evidence="2">The sequence shown here is derived from an EMBL/GenBank/DDBJ whole genome shotgun (WGS) entry which is preliminary data.</text>
</comment>
<dbReference type="RefSeq" id="WP_377873490.1">
    <property type="nucleotide sequence ID" value="NZ_JBHMAY010000052.1"/>
</dbReference>
<protein>
    <submittedName>
        <fullName evidence="2">Uncharacterized protein</fullName>
    </submittedName>
</protein>
<proteinExistence type="predicted"/>
<evidence type="ECO:0000313" key="2">
    <source>
        <dbReference type="EMBL" id="MFC3514996.1"/>
    </source>
</evidence>
<sequence length="53" mass="6050">MTAHARRFGRQCREHFEHPETARAAEPKQDVETVSEPDRAAKAEPEPEVQHGK</sequence>
<feature type="region of interest" description="Disordered" evidence="1">
    <location>
        <begin position="1"/>
        <end position="53"/>
    </location>
</feature>
<accession>A0ABV7QNW3</accession>
<name>A0ABV7QNW3_9PSEU</name>